<comment type="similarity">
    <text evidence="1">Belongs to the UPF0346 family.</text>
</comment>
<dbReference type="Pfam" id="PF06855">
    <property type="entry name" value="YozE_SAM_like"/>
    <property type="match status" value="1"/>
</dbReference>
<protein>
    <recommendedName>
        <fullName evidence="1">UPF0346 protein GCM10008025_02130</fullName>
    </recommendedName>
</protein>
<dbReference type="InterPro" id="IPR036806">
    <property type="entry name" value="YozE_SAM-like_sf"/>
</dbReference>
<dbReference type="SUPFAM" id="SSF140652">
    <property type="entry name" value="YozE-like"/>
    <property type="match status" value="1"/>
</dbReference>
<dbReference type="PIRSF" id="PIRSF037262">
    <property type="entry name" value="UCP037262"/>
    <property type="match status" value="1"/>
</dbReference>
<dbReference type="RefSeq" id="WP_188382827.1">
    <property type="nucleotide sequence ID" value="NZ_BMEY01000001.1"/>
</dbReference>
<dbReference type="HAMAP" id="MF_01538">
    <property type="entry name" value="UPF0346"/>
    <property type="match status" value="1"/>
</dbReference>
<dbReference type="Gene3D" id="1.10.150.260">
    <property type="entry name" value="YozE SAM-like"/>
    <property type="match status" value="1"/>
</dbReference>
<reference evidence="3" key="1">
    <citation type="journal article" date="2014" name="Int. J. Syst. Evol. Microbiol.">
        <title>Complete genome sequence of Corynebacterium casei LMG S-19264T (=DSM 44701T), isolated from a smear-ripened cheese.</title>
        <authorList>
            <consortium name="US DOE Joint Genome Institute (JGI-PGF)"/>
            <person name="Walter F."/>
            <person name="Albersmeier A."/>
            <person name="Kalinowski J."/>
            <person name="Ruckert C."/>
        </authorList>
    </citation>
    <scope>NUCLEOTIDE SEQUENCE</scope>
    <source>
        <strain evidence="3">CGMCC 1.12408</strain>
    </source>
</reference>
<proteinExistence type="inferred from homology"/>
<sequence>MRSFYHFMMTYRGKKKADDESKLADWMFSDHNFPKHSDNYQEISDYLEWNSPFPNALSVYDALWDVYVIKEKE</sequence>
<reference evidence="3" key="2">
    <citation type="submission" date="2020-09" db="EMBL/GenBank/DDBJ databases">
        <authorList>
            <person name="Sun Q."/>
            <person name="Zhou Y."/>
        </authorList>
    </citation>
    <scope>NUCLEOTIDE SEQUENCE</scope>
    <source>
        <strain evidence="3">CGMCC 1.12408</strain>
    </source>
</reference>
<dbReference type="AlphaFoldDB" id="A0A916RMH5"/>
<evidence type="ECO:0000259" key="2">
    <source>
        <dbReference type="Pfam" id="PF06855"/>
    </source>
</evidence>
<gene>
    <name evidence="3" type="ORF">GCM10008025_02130</name>
</gene>
<evidence type="ECO:0000313" key="4">
    <source>
        <dbReference type="Proteomes" id="UP000613512"/>
    </source>
</evidence>
<comment type="caution">
    <text evidence="3">The sequence shown here is derived from an EMBL/GenBank/DDBJ whole genome shotgun (WGS) entry which is preliminary data.</text>
</comment>
<dbReference type="Proteomes" id="UP000613512">
    <property type="component" value="Unassembled WGS sequence"/>
</dbReference>
<evidence type="ECO:0000313" key="3">
    <source>
        <dbReference type="EMBL" id="GGA61748.1"/>
    </source>
</evidence>
<dbReference type="InterPro" id="IPR023089">
    <property type="entry name" value="YozE_SAM-like"/>
</dbReference>
<feature type="domain" description="YozE SAM-like" evidence="2">
    <location>
        <begin position="3"/>
        <end position="67"/>
    </location>
</feature>
<dbReference type="EMBL" id="BMEY01000001">
    <property type="protein sequence ID" value="GGA61748.1"/>
    <property type="molecule type" value="Genomic_DNA"/>
</dbReference>
<dbReference type="InterPro" id="IPR010673">
    <property type="entry name" value="UPF0346"/>
</dbReference>
<accession>A0A916RMH5</accession>
<organism evidence="3 4">
    <name type="scientific">Ornithinibacillus halotolerans</name>
    <dbReference type="NCBI Taxonomy" id="1274357"/>
    <lineage>
        <taxon>Bacteria</taxon>
        <taxon>Bacillati</taxon>
        <taxon>Bacillota</taxon>
        <taxon>Bacilli</taxon>
        <taxon>Bacillales</taxon>
        <taxon>Bacillaceae</taxon>
        <taxon>Ornithinibacillus</taxon>
    </lineage>
</organism>
<keyword evidence="4" id="KW-1185">Reference proteome</keyword>
<evidence type="ECO:0000256" key="1">
    <source>
        <dbReference type="HAMAP-Rule" id="MF_01538"/>
    </source>
</evidence>
<name>A0A916RMH5_9BACI</name>
<dbReference type="NCBIfam" id="NF010193">
    <property type="entry name" value="PRK13672.1"/>
    <property type="match status" value="1"/>
</dbReference>